<keyword evidence="7" id="KW-1185">Reference proteome</keyword>
<comment type="caution">
    <text evidence="6">The sequence shown here is derived from an EMBL/GenBank/DDBJ whole genome shotgun (WGS) entry which is preliminary data.</text>
</comment>
<evidence type="ECO:0000313" key="6">
    <source>
        <dbReference type="EMBL" id="EGV30754.1"/>
    </source>
</evidence>
<protein>
    <recommendedName>
        <fullName evidence="8">TonB-dependent receptor plug domain-containing protein</fullName>
    </recommendedName>
</protein>
<dbReference type="EMBL" id="ADGI01000050">
    <property type="protein sequence ID" value="EGV30754.1"/>
    <property type="molecule type" value="Genomic_DNA"/>
</dbReference>
<keyword evidence="1" id="KW-0813">Transport</keyword>
<dbReference type="Proteomes" id="UP000005141">
    <property type="component" value="Unassembled WGS sequence"/>
</dbReference>
<dbReference type="SUPFAM" id="SSF56935">
    <property type="entry name" value="Porins"/>
    <property type="match status" value="1"/>
</dbReference>
<feature type="domain" description="TonB-dependent receptor plug" evidence="5">
    <location>
        <begin position="131"/>
        <end position="233"/>
    </location>
</feature>
<dbReference type="eggNOG" id="COG1629">
    <property type="taxonomic scope" value="Bacteria"/>
</dbReference>
<dbReference type="Pfam" id="PF00593">
    <property type="entry name" value="TonB_dep_Rec_b-barrel"/>
    <property type="match status" value="1"/>
</dbReference>
<comment type="subcellular location">
    <subcellularLocation>
        <location evidence="1">Cell outer membrane</location>
        <topology evidence="1">Multi-pass membrane protein</topology>
    </subcellularLocation>
</comment>
<keyword evidence="1" id="KW-0998">Cell outer membrane</keyword>
<evidence type="ECO:0008006" key="8">
    <source>
        <dbReference type="Google" id="ProtNLM"/>
    </source>
</evidence>
<sequence length="1044" mass="115950">MNKDPFKVVSALLLFAGLTPWSFPLMAQASVAEVHAQQQSNVCNGLVTDQHGEPIIGASVVIKGTTKGSVTGLDGEFSIANASKGATIVISYIGYVSQEKVWNGKAMKIVLEEDSKALDEVVVVGYGTTSKRKTTSAISQVKAEDIAKVPVPNITQSLAGRAPGLIVTQSGGGVNAKASVSIRGGGTPLYVIDNVICEQRDFQNLNPEDIAQMSILKDASATAVYGARAANGIIMITTKSGEAGKLNIDYSFNYTMSQPADLQKKVDAFTAASFVNRGLQYDGRVPQYTEHDLELFRNGSDPQGHANVDWQKVTMRNVAPEMRHNLILSGGSEAIKIYTGLGYYHQQSIYKVDSHHMNRYNFRTNLEANLKKIGLKVDAGVDAYIVDFKEPSTANGRGYYTTWSHIQNKKPWEPAYNQFGQIYGGTTDNALIDISNQGGYFKQSQSSVRGHLNLTWAIPYIKGLSVRSLSSYTLANDRNKSWNKSAQAYDWDGNPLTANKPNLSKNVYAHQNFNQQLFADYTHTFKELHTLGATLGIEASGQDYDNLGGSRKEYIFDVDQMSAGPAETMENWSSEGVGYRRAAVIGRLKYDYASRYMVEANLRYDGSDFFPKGQRWGAFFSGSAAWAISEEAFWKKFKMDKVLEHFKLRASYGEIGQDFLDLNGDGSADRFAYVSSYTLYTRGAFLGGKWRPTFYEGALISPDMTWYTTKDFNIGVDFTSLKGRLSGSLDYFAKVTTGYLATPSNVGYTAPLGKNLPVVKSNGESIRRGFEFILQWRDHIGEFNYGISGNMTYYDDRWNVNPNEAETNLKNPYKRSTQAGAYTGVYYRNLGYYQDYRDVLNSPKRNGSTNLMAGDLKYYDFNGDGKIDGDDQTRMGSGTSPRANFGLNADASYKGWSFSMLWQGATNYNIYVDNILMGGNSNYLPVIYDFQKDIWSPENRNALYPRQHASPGFNGSNNFVGTDFWLVDAYYLRLKSMSIGYDLKHKLLKHVGWMTKCNLSLSGYNLLTFSPAKKWGFDPESGSNGNGYGYPISRVYTISLNIGF</sequence>
<keyword evidence="1" id="KW-1134">Transmembrane beta strand</keyword>
<feature type="signal peptide" evidence="3">
    <location>
        <begin position="1"/>
        <end position="27"/>
    </location>
</feature>
<keyword evidence="1" id="KW-0812">Transmembrane</keyword>
<dbReference type="GO" id="GO:0009279">
    <property type="term" value="C:cell outer membrane"/>
    <property type="evidence" value="ECO:0007669"/>
    <property type="project" value="UniProtKB-SubCell"/>
</dbReference>
<dbReference type="Gene3D" id="2.60.40.1120">
    <property type="entry name" value="Carboxypeptidase-like, regulatory domain"/>
    <property type="match status" value="1"/>
</dbReference>
<reference evidence="6 7" key="1">
    <citation type="submission" date="2011-07" db="EMBL/GenBank/DDBJ databases">
        <title>The Genome Sequence of Prevotella oulorum F0390.</title>
        <authorList>
            <consortium name="The Broad Institute Genome Sequencing Platform"/>
            <consortium name="The Broad Institute Genome Sequencing Center for Infectious Disease"/>
            <person name="Earl A."/>
            <person name="Ward D."/>
            <person name="Feldgarden M."/>
            <person name="Gevers D."/>
            <person name="Izard J."/>
            <person name="Ganesan A."/>
            <person name="Baranova O.V."/>
            <person name="Blanton J.M."/>
            <person name="Tanner A.C."/>
            <person name="Dewhirst F.E."/>
            <person name="Young S.K."/>
            <person name="Zeng Q."/>
            <person name="Gargeya S."/>
            <person name="Fitzgerald M."/>
            <person name="Haas B."/>
            <person name="Abouelleil A."/>
            <person name="Alvarado L."/>
            <person name="Arachchi H.M."/>
            <person name="Berlin A."/>
            <person name="Brown A."/>
            <person name="Chapman S.B."/>
            <person name="Chen Z."/>
            <person name="Dunbar C."/>
            <person name="Freedman E."/>
            <person name="Gearin G."/>
            <person name="Gellesch M."/>
            <person name="Goldberg J."/>
            <person name="Griggs A."/>
            <person name="Gujja S."/>
            <person name="Heiman D."/>
            <person name="Howarth C."/>
            <person name="Larson L."/>
            <person name="Lui A."/>
            <person name="MacDonald P.J.P."/>
            <person name="Mehta T."/>
            <person name="Montmayeur A."/>
            <person name="Murphy C."/>
            <person name="Neiman D."/>
            <person name="Pearson M."/>
            <person name="Priest M."/>
            <person name="Roberts A."/>
            <person name="Saif S."/>
            <person name="Shea T."/>
            <person name="Shenoy N."/>
            <person name="Sisk P."/>
            <person name="Stolte C."/>
            <person name="Sykes S."/>
            <person name="Wortman J."/>
            <person name="Nusbaum C."/>
            <person name="Birren B."/>
        </authorList>
    </citation>
    <scope>NUCLEOTIDE SEQUENCE [LARGE SCALE GENOMIC DNA]</scope>
    <source>
        <strain evidence="6 7">F0390</strain>
    </source>
</reference>
<dbReference type="InterPro" id="IPR023996">
    <property type="entry name" value="TonB-dep_OMP_SusC/RagA"/>
</dbReference>
<name>G1WCI4_9BACT</name>
<evidence type="ECO:0000256" key="2">
    <source>
        <dbReference type="RuleBase" id="RU003357"/>
    </source>
</evidence>
<dbReference type="InterPro" id="IPR023997">
    <property type="entry name" value="TonB-dep_OMP_SusC/RagA_CS"/>
</dbReference>
<dbReference type="PROSITE" id="PS52016">
    <property type="entry name" value="TONB_DEPENDENT_REC_3"/>
    <property type="match status" value="1"/>
</dbReference>
<dbReference type="Gene3D" id="2.170.130.10">
    <property type="entry name" value="TonB-dependent receptor, plug domain"/>
    <property type="match status" value="1"/>
</dbReference>
<dbReference type="HOGENOM" id="CLU_004317_1_1_10"/>
<dbReference type="InterPro" id="IPR008969">
    <property type="entry name" value="CarboxyPept-like_regulatory"/>
</dbReference>
<dbReference type="Pfam" id="PF13715">
    <property type="entry name" value="CarbopepD_reg_2"/>
    <property type="match status" value="1"/>
</dbReference>
<feature type="domain" description="TonB-dependent receptor-like beta-barrel" evidence="4">
    <location>
        <begin position="394"/>
        <end position="896"/>
    </location>
</feature>
<dbReference type="SUPFAM" id="SSF49464">
    <property type="entry name" value="Carboxypeptidase regulatory domain-like"/>
    <property type="match status" value="1"/>
</dbReference>
<dbReference type="NCBIfam" id="TIGR04057">
    <property type="entry name" value="SusC_RagA_signa"/>
    <property type="match status" value="1"/>
</dbReference>
<proteinExistence type="inferred from homology"/>
<dbReference type="InterPro" id="IPR039426">
    <property type="entry name" value="TonB-dep_rcpt-like"/>
</dbReference>
<keyword evidence="3" id="KW-0732">Signal</keyword>
<dbReference type="GeneID" id="95426149"/>
<dbReference type="InterPro" id="IPR037066">
    <property type="entry name" value="Plug_dom_sf"/>
</dbReference>
<feature type="chain" id="PRO_5003424961" description="TonB-dependent receptor plug domain-containing protein" evidence="3">
    <location>
        <begin position="28"/>
        <end position="1044"/>
    </location>
</feature>
<dbReference type="Pfam" id="PF07715">
    <property type="entry name" value="Plug"/>
    <property type="match status" value="1"/>
</dbReference>
<evidence type="ECO:0000256" key="3">
    <source>
        <dbReference type="SAM" id="SignalP"/>
    </source>
</evidence>
<dbReference type="InterPro" id="IPR000531">
    <property type="entry name" value="Beta-barrel_TonB"/>
</dbReference>
<dbReference type="NCBIfam" id="TIGR04056">
    <property type="entry name" value="OMP_RagA_SusC"/>
    <property type="match status" value="1"/>
</dbReference>
<comment type="similarity">
    <text evidence="1 2">Belongs to the TonB-dependent receptor family.</text>
</comment>
<evidence type="ECO:0000256" key="1">
    <source>
        <dbReference type="PROSITE-ProRule" id="PRU01360"/>
    </source>
</evidence>
<dbReference type="AlphaFoldDB" id="G1WCI4"/>
<gene>
    <name evidence="6" type="ORF">HMPREF9431_01535</name>
</gene>
<organism evidence="6 7">
    <name type="scientific">Segatella oulorum F0390</name>
    <dbReference type="NCBI Taxonomy" id="702438"/>
    <lineage>
        <taxon>Bacteria</taxon>
        <taxon>Pseudomonadati</taxon>
        <taxon>Bacteroidota</taxon>
        <taxon>Bacteroidia</taxon>
        <taxon>Bacteroidales</taxon>
        <taxon>Prevotellaceae</taxon>
        <taxon>Segatella</taxon>
    </lineage>
</organism>
<keyword evidence="2" id="KW-0798">TonB box</keyword>
<accession>G1WCI4</accession>
<dbReference type="PATRIC" id="fig|702438.4.peg.1591"/>
<dbReference type="InterPro" id="IPR012910">
    <property type="entry name" value="Plug_dom"/>
</dbReference>
<evidence type="ECO:0000259" key="5">
    <source>
        <dbReference type="Pfam" id="PF07715"/>
    </source>
</evidence>
<keyword evidence="1 2" id="KW-0472">Membrane</keyword>
<dbReference type="RefSeq" id="WP_004380582.1">
    <property type="nucleotide sequence ID" value="NZ_JH114216.1"/>
</dbReference>
<evidence type="ECO:0000313" key="7">
    <source>
        <dbReference type="Proteomes" id="UP000005141"/>
    </source>
</evidence>
<evidence type="ECO:0000259" key="4">
    <source>
        <dbReference type="Pfam" id="PF00593"/>
    </source>
</evidence>